<dbReference type="SMART" id="SM00034">
    <property type="entry name" value="CLECT"/>
    <property type="match status" value="1"/>
</dbReference>
<dbReference type="InterPro" id="IPR016187">
    <property type="entry name" value="CTDL_fold"/>
</dbReference>
<dbReference type="AlphaFoldDB" id="A0ABD1F3J3"/>
<evidence type="ECO:0000313" key="3">
    <source>
        <dbReference type="Proteomes" id="UP001566132"/>
    </source>
</evidence>
<dbReference type="Proteomes" id="UP001566132">
    <property type="component" value="Unassembled WGS sequence"/>
</dbReference>
<reference evidence="2 3" key="1">
    <citation type="submission" date="2024-05" db="EMBL/GenBank/DDBJ databases">
        <title>Genetic variation in Jamaican populations of the coffee berry borer (Hypothenemus hampei).</title>
        <authorList>
            <person name="Errbii M."/>
            <person name="Myrie A."/>
        </authorList>
    </citation>
    <scope>NUCLEOTIDE SEQUENCE [LARGE SCALE GENOMIC DNA]</scope>
    <source>
        <strain evidence="2">JA-Hopewell-2020-01-JO</strain>
        <tissue evidence="2">Whole body</tissue>
    </source>
</reference>
<organism evidence="2 3">
    <name type="scientific">Hypothenemus hampei</name>
    <name type="common">Coffee berry borer</name>
    <dbReference type="NCBI Taxonomy" id="57062"/>
    <lineage>
        <taxon>Eukaryota</taxon>
        <taxon>Metazoa</taxon>
        <taxon>Ecdysozoa</taxon>
        <taxon>Arthropoda</taxon>
        <taxon>Hexapoda</taxon>
        <taxon>Insecta</taxon>
        <taxon>Pterygota</taxon>
        <taxon>Neoptera</taxon>
        <taxon>Endopterygota</taxon>
        <taxon>Coleoptera</taxon>
        <taxon>Polyphaga</taxon>
        <taxon>Cucujiformia</taxon>
        <taxon>Curculionidae</taxon>
        <taxon>Scolytinae</taxon>
        <taxon>Hypothenemus</taxon>
    </lineage>
</organism>
<dbReference type="Pfam" id="PF00059">
    <property type="entry name" value="Lectin_C"/>
    <property type="match status" value="1"/>
</dbReference>
<dbReference type="CDD" id="cd00037">
    <property type="entry name" value="CLECT"/>
    <property type="match status" value="1"/>
</dbReference>
<protein>
    <recommendedName>
        <fullName evidence="1">C-type lectin domain-containing protein</fullName>
    </recommendedName>
</protein>
<keyword evidence="3" id="KW-1185">Reference proteome</keyword>
<feature type="domain" description="C-type lectin" evidence="1">
    <location>
        <begin position="29"/>
        <end position="148"/>
    </location>
</feature>
<name>A0ABD1F3J3_HYPHA</name>
<sequence length="151" mass="17019">MSCWCHVGVVSVSCSVGCLLHLVPLFTLRSFVGAILACKQAGMQIATINSLNQQNLVESTIKEADDYSTNGYWIGAAAEVMYAEMEDFYWVNTGLKLTFMNWGSTQPIFNPFNLHTGICVRVGNYYKVNEPYLWENFDCNAEQLYICETDL</sequence>
<comment type="caution">
    <text evidence="2">The sequence shown here is derived from an EMBL/GenBank/DDBJ whole genome shotgun (WGS) entry which is preliminary data.</text>
</comment>
<dbReference type="Gene3D" id="3.10.100.10">
    <property type="entry name" value="Mannose-Binding Protein A, subunit A"/>
    <property type="match status" value="1"/>
</dbReference>
<accession>A0ABD1F3J3</accession>
<proteinExistence type="predicted"/>
<dbReference type="InterPro" id="IPR001304">
    <property type="entry name" value="C-type_lectin-like"/>
</dbReference>
<evidence type="ECO:0000259" key="1">
    <source>
        <dbReference type="PROSITE" id="PS50041"/>
    </source>
</evidence>
<dbReference type="EMBL" id="JBDJPC010000003">
    <property type="protein sequence ID" value="KAL1509835.1"/>
    <property type="molecule type" value="Genomic_DNA"/>
</dbReference>
<gene>
    <name evidence="2" type="ORF">ABEB36_004512</name>
</gene>
<evidence type="ECO:0000313" key="2">
    <source>
        <dbReference type="EMBL" id="KAL1509835.1"/>
    </source>
</evidence>
<dbReference type="InterPro" id="IPR016186">
    <property type="entry name" value="C-type_lectin-like/link_sf"/>
</dbReference>
<dbReference type="PROSITE" id="PS50041">
    <property type="entry name" value="C_TYPE_LECTIN_2"/>
    <property type="match status" value="1"/>
</dbReference>
<dbReference type="SUPFAM" id="SSF56436">
    <property type="entry name" value="C-type lectin-like"/>
    <property type="match status" value="1"/>
</dbReference>